<accession>A0A073JW67</accession>
<dbReference type="EMBL" id="JOTN01000008">
    <property type="protein sequence ID" value="KEK19274.1"/>
    <property type="molecule type" value="Genomic_DNA"/>
</dbReference>
<organism evidence="3 4">
    <name type="scientific">Bacillus manliponensis</name>
    <dbReference type="NCBI Taxonomy" id="574376"/>
    <lineage>
        <taxon>Bacteria</taxon>
        <taxon>Bacillati</taxon>
        <taxon>Bacillota</taxon>
        <taxon>Bacilli</taxon>
        <taxon>Bacillales</taxon>
        <taxon>Bacillaceae</taxon>
        <taxon>Bacillus</taxon>
        <taxon>Bacillus cereus group</taxon>
    </lineage>
</organism>
<feature type="binding site" evidence="1">
    <location>
        <position position="341"/>
    </location>
    <ligand>
        <name>Mn(2+)</name>
        <dbReference type="ChEBI" id="CHEBI:29035"/>
        <label>2</label>
    </ligand>
</feature>
<sequence>MKKIDLQNQLDEIFHYLHEHPEVSWKEYNTSAYIARFLEGEGISYKTFDNCTGVVAELGSGKPIVAIRADMDALWQEIDGEFRANHSCGHDAHMTIAMGLILQLKHAKWENGTIRVIFQPAEEKGNGSITMVENGVVDDADFLFGMHVRPVEELTLKQAAPSIRHGAADFLEAEIQGADAHGARPHQGVNAIDVISMINMGIKNIWLPPQCSYSVKMTRCQAGGENLNIIPGNGQFALDVRAESNDLLKELKEKIETVLQFAESMGTKISYQWTDFVPGAEVSEEAEQFLRKGILKKYGEEGCTLPLMTTGSDDFHYYTIKRPHLKAAMLGLGANLQPGLHHPHMTFDRACLIDGVEILEGAVREVLGVG</sequence>
<proteinExistence type="predicted"/>
<evidence type="ECO:0000259" key="2">
    <source>
        <dbReference type="Pfam" id="PF07687"/>
    </source>
</evidence>
<dbReference type="RefSeq" id="WP_034639071.1">
    <property type="nucleotide sequence ID" value="NZ_CBCSJC010000019.1"/>
</dbReference>
<dbReference type="InterPro" id="IPR011650">
    <property type="entry name" value="Peptidase_M20_dimer"/>
</dbReference>
<dbReference type="GO" id="GO:0016787">
    <property type="term" value="F:hydrolase activity"/>
    <property type="evidence" value="ECO:0007669"/>
    <property type="project" value="UniProtKB-KW"/>
</dbReference>
<evidence type="ECO:0000313" key="4">
    <source>
        <dbReference type="Proteomes" id="UP000027822"/>
    </source>
</evidence>
<dbReference type="Gene3D" id="3.40.630.10">
    <property type="entry name" value="Zn peptidases"/>
    <property type="match status" value="1"/>
</dbReference>
<dbReference type="Pfam" id="PF01546">
    <property type="entry name" value="Peptidase_M20"/>
    <property type="match status" value="1"/>
</dbReference>
<keyword evidence="1" id="KW-0464">Manganese</keyword>
<protein>
    <submittedName>
        <fullName evidence="3">Amidohydrolase</fullName>
    </submittedName>
</protein>
<feature type="domain" description="Peptidase M20 dimerisation" evidence="2">
    <location>
        <begin position="172"/>
        <end position="260"/>
    </location>
</feature>
<keyword evidence="1" id="KW-0479">Metal-binding</keyword>
<keyword evidence="4" id="KW-1185">Reference proteome</keyword>
<gene>
    <name evidence="3" type="ORF">BAMA_23115</name>
</gene>
<dbReference type="InterPro" id="IPR037484">
    <property type="entry name" value="AmhX-like"/>
</dbReference>
<dbReference type="PIRSF" id="PIRSF005962">
    <property type="entry name" value="Pept_M20D_amidohydro"/>
    <property type="match status" value="1"/>
</dbReference>
<feature type="binding site" evidence="1">
    <location>
        <position position="123"/>
    </location>
    <ligand>
        <name>Mn(2+)</name>
        <dbReference type="ChEBI" id="CHEBI:29035"/>
        <label>2</label>
    </ligand>
</feature>
<dbReference type="SUPFAM" id="SSF55031">
    <property type="entry name" value="Bacterial exopeptidase dimerisation domain"/>
    <property type="match status" value="1"/>
</dbReference>
<feature type="binding site" evidence="1">
    <location>
        <position position="88"/>
    </location>
    <ligand>
        <name>Mn(2+)</name>
        <dbReference type="ChEBI" id="CHEBI:29035"/>
        <label>2</label>
    </ligand>
</feature>
<dbReference type="eggNOG" id="COG1473">
    <property type="taxonomic scope" value="Bacteria"/>
</dbReference>
<dbReference type="GO" id="GO:0046872">
    <property type="term" value="F:metal ion binding"/>
    <property type="evidence" value="ECO:0007669"/>
    <property type="project" value="UniProtKB-KW"/>
</dbReference>
<dbReference type="PANTHER" id="PTHR11014">
    <property type="entry name" value="PEPTIDASE M20 FAMILY MEMBER"/>
    <property type="match status" value="1"/>
</dbReference>
<dbReference type="InterPro" id="IPR002933">
    <property type="entry name" value="Peptidase_M20"/>
</dbReference>
<dbReference type="InterPro" id="IPR017439">
    <property type="entry name" value="Amidohydrolase"/>
</dbReference>
<dbReference type="SUPFAM" id="SSF53187">
    <property type="entry name" value="Zn-dependent exopeptidases"/>
    <property type="match status" value="1"/>
</dbReference>
<dbReference type="OrthoDB" id="9776731at2"/>
<keyword evidence="3" id="KW-0378">Hydrolase</keyword>
<evidence type="ECO:0000313" key="3">
    <source>
        <dbReference type="EMBL" id="KEK19274.1"/>
    </source>
</evidence>
<comment type="cofactor">
    <cofactor evidence="1">
        <name>Mn(2+)</name>
        <dbReference type="ChEBI" id="CHEBI:29035"/>
    </cofactor>
    <text evidence="1">The Mn(2+) ion enhances activity.</text>
</comment>
<dbReference type="NCBIfam" id="TIGR01891">
    <property type="entry name" value="amidohydrolases"/>
    <property type="match status" value="1"/>
</dbReference>
<dbReference type="InterPro" id="IPR036264">
    <property type="entry name" value="Bact_exopeptidase_dim_dom"/>
</dbReference>
<dbReference type="CDD" id="cd08018">
    <property type="entry name" value="M20_Acy1_amhX-like"/>
    <property type="match status" value="1"/>
</dbReference>
<dbReference type="PANTHER" id="PTHR11014:SF122">
    <property type="entry name" value="AMIDOHYDROLASE AMHX"/>
    <property type="match status" value="1"/>
</dbReference>
<feature type="binding site" evidence="1">
    <location>
        <position position="147"/>
    </location>
    <ligand>
        <name>Mn(2+)</name>
        <dbReference type="ChEBI" id="CHEBI:29035"/>
        <label>2</label>
    </ligand>
</feature>
<comment type="caution">
    <text evidence="3">The sequence shown here is derived from an EMBL/GenBank/DDBJ whole genome shotgun (WGS) entry which is preliminary data.</text>
</comment>
<dbReference type="Pfam" id="PF07687">
    <property type="entry name" value="M20_dimer"/>
    <property type="match status" value="1"/>
</dbReference>
<dbReference type="Gene3D" id="3.30.70.360">
    <property type="match status" value="1"/>
</dbReference>
<feature type="binding site" evidence="1">
    <location>
        <position position="90"/>
    </location>
    <ligand>
        <name>Mn(2+)</name>
        <dbReference type="ChEBI" id="CHEBI:29035"/>
        <label>2</label>
    </ligand>
</feature>
<dbReference type="Proteomes" id="UP000027822">
    <property type="component" value="Unassembled WGS sequence"/>
</dbReference>
<dbReference type="STRING" id="574376.BAMA_23115"/>
<dbReference type="AlphaFoldDB" id="A0A073JW67"/>
<evidence type="ECO:0000256" key="1">
    <source>
        <dbReference type="PIRSR" id="PIRSR005962-1"/>
    </source>
</evidence>
<name>A0A073JW67_9BACI</name>
<reference evidence="3 4" key="1">
    <citation type="submission" date="2014-06" db="EMBL/GenBank/DDBJ databases">
        <title>Draft genome sequence of Bacillus manliponensis JCM 15802 (MCCC 1A00708).</title>
        <authorList>
            <person name="Lai Q."/>
            <person name="Liu Y."/>
            <person name="Shao Z."/>
        </authorList>
    </citation>
    <scope>NUCLEOTIDE SEQUENCE [LARGE SCALE GENOMIC DNA]</scope>
    <source>
        <strain evidence="3 4">JCM 15802</strain>
    </source>
</reference>